<dbReference type="AlphaFoldDB" id="A0A5C8USR4"/>
<dbReference type="GO" id="GO:0046872">
    <property type="term" value="F:metal ion binding"/>
    <property type="evidence" value="ECO:0007669"/>
    <property type="project" value="UniProtKB-KW"/>
</dbReference>
<keyword evidence="7" id="KW-1185">Reference proteome</keyword>
<dbReference type="PANTHER" id="PTHR35005">
    <property type="entry name" value="3-DEHYDRO-SCYLLO-INOSOSE HYDROLASE"/>
    <property type="match status" value="1"/>
</dbReference>
<dbReference type="Proteomes" id="UP000321379">
    <property type="component" value="Unassembled WGS sequence"/>
</dbReference>
<evidence type="ECO:0000256" key="5">
    <source>
        <dbReference type="ARBA" id="ARBA00024029"/>
    </source>
</evidence>
<comment type="similarity">
    <text evidence="5">Belongs to the creatininase superfamily.</text>
</comment>
<dbReference type="RefSeq" id="WP_147782949.1">
    <property type="nucleotide sequence ID" value="NZ_VRMG01000005.1"/>
</dbReference>
<dbReference type="Pfam" id="PF02633">
    <property type="entry name" value="Creatininase"/>
    <property type="match status" value="1"/>
</dbReference>
<evidence type="ECO:0000313" key="6">
    <source>
        <dbReference type="EMBL" id="TXN31362.1"/>
    </source>
</evidence>
<protein>
    <submittedName>
        <fullName evidence="6">Mycofactocin biosynthesis peptidyl-dipeptidase MftE</fullName>
    </submittedName>
</protein>
<organism evidence="6 7">
    <name type="scientific">Lacisediminihabitans profunda</name>
    <dbReference type="NCBI Taxonomy" id="2594790"/>
    <lineage>
        <taxon>Bacteria</taxon>
        <taxon>Bacillati</taxon>
        <taxon>Actinomycetota</taxon>
        <taxon>Actinomycetes</taxon>
        <taxon>Micrococcales</taxon>
        <taxon>Microbacteriaceae</taxon>
        <taxon>Lacisediminihabitans</taxon>
    </lineage>
</organism>
<dbReference type="InterPro" id="IPR003785">
    <property type="entry name" value="Creatininase/forma_Hydrolase"/>
</dbReference>
<dbReference type="NCBIfam" id="TIGR03964">
    <property type="entry name" value="mycofact_creat"/>
    <property type="match status" value="1"/>
</dbReference>
<evidence type="ECO:0000313" key="7">
    <source>
        <dbReference type="Proteomes" id="UP000321379"/>
    </source>
</evidence>
<keyword evidence="3" id="KW-0378">Hydrolase</keyword>
<evidence type="ECO:0000256" key="1">
    <source>
        <dbReference type="ARBA" id="ARBA00001947"/>
    </source>
</evidence>
<proteinExistence type="inferred from homology"/>
<sequence length="238" mass="24583">MTNRLAERAWVAVPEGALVLVPVGSTEQHGPHLPLDTDSRIATAVAEEAARLHRGAGPVLVAPVLAYAASGEHQSFPGTMSIGHEALEVVLTELVRSLSLWARRIVIVNGHGGNVSTLARTVPRLVAEGRDVAWLPCAAEGDAHAGRTETSLMLHLDPGAVDLSAAVAGNVVPVAELMASLTAHGVRFVSPSGILGDPTGASADEGRAILEAMAEDAARRIDANSADAQGRLRDPAPP</sequence>
<evidence type="ECO:0000256" key="2">
    <source>
        <dbReference type="ARBA" id="ARBA00022723"/>
    </source>
</evidence>
<evidence type="ECO:0000256" key="4">
    <source>
        <dbReference type="ARBA" id="ARBA00022833"/>
    </source>
</evidence>
<accession>A0A5C8USR4</accession>
<dbReference type="Gene3D" id="3.40.50.10310">
    <property type="entry name" value="Creatininase"/>
    <property type="match status" value="1"/>
</dbReference>
<keyword evidence="2" id="KW-0479">Metal-binding</keyword>
<gene>
    <name evidence="6" type="primary">mftE</name>
    <name evidence="6" type="ORF">FVP33_07325</name>
</gene>
<name>A0A5C8USR4_9MICO</name>
<dbReference type="InterPro" id="IPR024087">
    <property type="entry name" value="Creatininase-like_sf"/>
</dbReference>
<keyword evidence="4" id="KW-0862">Zinc</keyword>
<reference evidence="6 7" key="1">
    <citation type="submission" date="2019-08" db="EMBL/GenBank/DDBJ databases">
        <title>Bacterial whole genome sequence for Glaciihabitans sp. CHu50b-6-2.</title>
        <authorList>
            <person name="Jin L."/>
        </authorList>
    </citation>
    <scope>NUCLEOTIDE SEQUENCE [LARGE SCALE GENOMIC DNA]</scope>
    <source>
        <strain evidence="6 7">CHu50b-6-2</strain>
    </source>
</reference>
<dbReference type="PANTHER" id="PTHR35005:SF1">
    <property type="entry name" value="2-AMINO-5-FORMYLAMINO-6-RIBOSYLAMINOPYRIMIDIN-4(3H)-ONE 5'-MONOPHOSPHATE DEFORMYLASE"/>
    <property type="match status" value="1"/>
</dbReference>
<dbReference type="EMBL" id="VRMG01000005">
    <property type="protein sequence ID" value="TXN31362.1"/>
    <property type="molecule type" value="Genomic_DNA"/>
</dbReference>
<dbReference type="GO" id="GO:0009231">
    <property type="term" value="P:riboflavin biosynthetic process"/>
    <property type="evidence" value="ECO:0007669"/>
    <property type="project" value="TreeGrafter"/>
</dbReference>
<dbReference type="InterPro" id="IPR023871">
    <property type="entry name" value="MftE"/>
</dbReference>
<dbReference type="SUPFAM" id="SSF102215">
    <property type="entry name" value="Creatininase"/>
    <property type="match status" value="1"/>
</dbReference>
<comment type="cofactor">
    <cofactor evidence="1">
        <name>Zn(2+)</name>
        <dbReference type="ChEBI" id="CHEBI:29105"/>
    </cofactor>
</comment>
<evidence type="ECO:0000256" key="3">
    <source>
        <dbReference type="ARBA" id="ARBA00022801"/>
    </source>
</evidence>
<comment type="caution">
    <text evidence="6">The sequence shown here is derived from an EMBL/GenBank/DDBJ whole genome shotgun (WGS) entry which is preliminary data.</text>
</comment>
<dbReference type="GO" id="GO:0016811">
    <property type="term" value="F:hydrolase activity, acting on carbon-nitrogen (but not peptide) bonds, in linear amides"/>
    <property type="evidence" value="ECO:0007669"/>
    <property type="project" value="TreeGrafter"/>
</dbReference>